<name>G3NA19_GASAC</name>
<evidence type="ECO:0000256" key="1">
    <source>
        <dbReference type="ARBA" id="ARBA00022553"/>
    </source>
</evidence>
<proteinExistence type="predicted"/>
<dbReference type="Gene3D" id="1.10.10.10">
    <property type="entry name" value="Winged helix-like DNA-binding domain superfamily/Winged helix DNA-binding domain"/>
    <property type="match status" value="1"/>
</dbReference>
<dbReference type="InterPro" id="IPR006630">
    <property type="entry name" value="La_HTH"/>
</dbReference>
<protein>
    <recommendedName>
        <fullName evidence="5">HTH La-type RNA-binding domain-containing protein</fullName>
    </recommendedName>
</protein>
<dbReference type="SMART" id="SM00715">
    <property type="entry name" value="LA"/>
    <property type="match status" value="1"/>
</dbReference>
<dbReference type="AlphaFoldDB" id="G3NA19"/>
<organism evidence="6">
    <name type="scientific">Gasterosteus aculeatus</name>
    <name type="common">Three-spined stickleback</name>
    <dbReference type="NCBI Taxonomy" id="69293"/>
    <lineage>
        <taxon>Eukaryota</taxon>
        <taxon>Metazoa</taxon>
        <taxon>Chordata</taxon>
        <taxon>Craniata</taxon>
        <taxon>Vertebrata</taxon>
        <taxon>Euteleostomi</taxon>
        <taxon>Actinopterygii</taxon>
        <taxon>Neopterygii</taxon>
        <taxon>Teleostei</taxon>
        <taxon>Neoteleostei</taxon>
        <taxon>Acanthomorphata</taxon>
        <taxon>Eupercaria</taxon>
        <taxon>Perciformes</taxon>
        <taxon>Cottioidei</taxon>
        <taxon>Gasterosteales</taxon>
        <taxon>Gasterosteidae</taxon>
        <taxon>Gasterosteus</taxon>
    </lineage>
</organism>
<dbReference type="GO" id="GO:0010494">
    <property type="term" value="C:cytoplasmic stress granule"/>
    <property type="evidence" value="ECO:0007669"/>
    <property type="project" value="TreeGrafter"/>
</dbReference>
<feature type="compositionally biased region" description="Pro residues" evidence="4">
    <location>
        <begin position="447"/>
        <end position="458"/>
    </location>
</feature>
<dbReference type="InterPro" id="IPR036388">
    <property type="entry name" value="WH-like_DNA-bd_sf"/>
</dbReference>
<feature type="region of interest" description="Disordered" evidence="4">
    <location>
        <begin position="358"/>
        <end position="582"/>
    </location>
</feature>
<feature type="compositionally biased region" description="Low complexity" evidence="4">
    <location>
        <begin position="459"/>
        <end position="487"/>
    </location>
</feature>
<dbReference type="SUPFAM" id="SSF54928">
    <property type="entry name" value="RNA-binding domain, RBD"/>
    <property type="match status" value="1"/>
</dbReference>
<dbReference type="Ensembl" id="ENSGACT00000002167.1">
    <property type="protein sequence ID" value="ENSGACP00000002161.1"/>
    <property type="gene ID" value="ENSGACG00000001654.1"/>
</dbReference>
<evidence type="ECO:0000256" key="2">
    <source>
        <dbReference type="ARBA" id="ARBA00022884"/>
    </source>
</evidence>
<dbReference type="SUPFAM" id="SSF46785">
    <property type="entry name" value="Winged helix' DNA-binding domain"/>
    <property type="match status" value="1"/>
</dbReference>
<dbReference type="STRING" id="69293.ENSGACP00000002161"/>
<dbReference type="CDD" id="cd12430">
    <property type="entry name" value="RRM_LARP4_5_like"/>
    <property type="match status" value="1"/>
</dbReference>
<dbReference type="GO" id="GO:0005829">
    <property type="term" value="C:cytosol"/>
    <property type="evidence" value="ECO:0007669"/>
    <property type="project" value="TreeGrafter"/>
</dbReference>
<dbReference type="PROSITE" id="PS50961">
    <property type="entry name" value="HTH_LA"/>
    <property type="match status" value="1"/>
</dbReference>
<accession>G3NA19</accession>
<sequence>MTSHQSSLCPADLPVPLTLGAPRPGYYIYQGPVAAPSLNPNAEAWTNHAFSLEVTGPAHLQTEQPWLQYPEVLTRQEGYELPLQLENAGLTEAEVEADLSTLEYQTLSAEAALVNGETPVINESSDELRSFLESCLTREHLGNDLYLHSQMDNDQYVSIATLASLDKVKSLSTDVELISNILQSLPLVEMAPCGQKVRPAQSRCVVILREISNSTPQEEVESLFDGENVPKFLSCEFVSNDNWFITFKSETDAQQAYKYLREDVREFKGKPIMARIKAKTMAVTSFAPKNGFRPPHLDQCSSHYAPYFPPGTYQQPGPPDPLYDLASEAWASPAPGYQDCVQNQTLMNDFMNGFSNLRPYANRPRRGSRWSNSRDRWQSRPNETPPGSEQVAPGTPPAPGRGRSRGNWRWQSRGGRAPSADRGRRANFSQRRRDAARTWDRSAEPTQLPPCLPPPPPELGLTSFPPLPPANTAMTTAAAANGNAKTPVRSSSSTIVPEPTASPEPEQTSDQKEKERAAATTEARDPPLTQDQLLESKRPSYAEICQRAFSNELPPPTDPASPEAERTPTFPGQPAEPLLLPR</sequence>
<dbReference type="GO" id="GO:0045727">
    <property type="term" value="P:positive regulation of translation"/>
    <property type="evidence" value="ECO:0007669"/>
    <property type="project" value="TreeGrafter"/>
</dbReference>
<evidence type="ECO:0000259" key="5">
    <source>
        <dbReference type="PROSITE" id="PS50961"/>
    </source>
</evidence>
<dbReference type="Pfam" id="PF05383">
    <property type="entry name" value="La"/>
    <property type="match status" value="1"/>
</dbReference>
<keyword evidence="2 3" id="KW-0694">RNA-binding</keyword>
<feature type="compositionally biased region" description="Basic and acidic residues" evidence="4">
    <location>
        <begin position="431"/>
        <end position="443"/>
    </location>
</feature>
<dbReference type="InParanoid" id="G3NA19"/>
<evidence type="ECO:0000256" key="4">
    <source>
        <dbReference type="SAM" id="MobiDB-lite"/>
    </source>
</evidence>
<evidence type="ECO:0000256" key="3">
    <source>
        <dbReference type="PROSITE-ProRule" id="PRU00332"/>
    </source>
</evidence>
<reference evidence="6" key="2">
    <citation type="submission" date="2024-04" db="UniProtKB">
        <authorList>
            <consortium name="Ensembl"/>
        </authorList>
    </citation>
    <scope>IDENTIFICATION</scope>
</reference>
<dbReference type="GO" id="GO:0003730">
    <property type="term" value="F:mRNA 3'-UTR binding"/>
    <property type="evidence" value="ECO:0007669"/>
    <property type="project" value="TreeGrafter"/>
</dbReference>
<feature type="compositionally biased region" description="Basic and acidic residues" evidence="4">
    <location>
        <begin position="509"/>
        <end position="525"/>
    </location>
</feature>
<evidence type="ECO:0000313" key="6">
    <source>
        <dbReference type="Ensembl" id="ENSGACP00000002161.1"/>
    </source>
</evidence>
<dbReference type="InterPro" id="IPR036390">
    <property type="entry name" value="WH_DNA-bd_sf"/>
</dbReference>
<feature type="domain" description="HTH La-type RNA-binding" evidence="5">
    <location>
        <begin position="118"/>
        <end position="207"/>
    </location>
</feature>
<dbReference type="InterPro" id="IPR045180">
    <property type="entry name" value="La_dom_prot"/>
</dbReference>
<keyword evidence="1" id="KW-0597">Phosphoprotein</keyword>
<dbReference type="Bgee" id="ENSGACG00000001654">
    <property type="expression patterns" value="Expressed in testis and 5 other cell types or tissues"/>
</dbReference>
<dbReference type="eggNOG" id="KOG2591">
    <property type="taxonomic scope" value="Eukaryota"/>
</dbReference>
<dbReference type="PANTHER" id="PTHR22792:SF43">
    <property type="entry name" value="LA-RELATED PROTEIN 4B"/>
    <property type="match status" value="1"/>
</dbReference>
<dbReference type="PANTHER" id="PTHR22792">
    <property type="entry name" value="LUPUS LA PROTEIN-RELATED"/>
    <property type="match status" value="1"/>
</dbReference>
<reference evidence="6" key="1">
    <citation type="submission" date="2006-01" db="EMBL/GenBank/DDBJ databases">
        <authorList>
            <person name="Lindblad-Toh K."/>
            <person name="Mauceli E."/>
            <person name="Grabherr M."/>
            <person name="Chang J.L."/>
            <person name="Lander E.S."/>
        </authorList>
    </citation>
    <scope>NUCLEOTIDE SEQUENCE [LARGE SCALE GENOMIC DNA]</scope>
</reference>
<dbReference type="Pfam" id="PF26088">
    <property type="entry name" value="RRM_LARP4"/>
    <property type="match status" value="1"/>
</dbReference>
<dbReference type="InterPro" id="IPR035979">
    <property type="entry name" value="RBD_domain_sf"/>
</dbReference>
<dbReference type="OMA" id="NEAWPAT"/>
<dbReference type="InterPro" id="IPR058699">
    <property type="entry name" value="RRM_LARP4/4B"/>
</dbReference>